<name>A0AA39SAN6_ACESA</name>
<dbReference type="PRINTS" id="PR00347">
    <property type="entry name" value="THAUMATIN"/>
</dbReference>
<dbReference type="SUPFAM" id="SSF49870">
    <property type="entry name" value="Osmotin, thaumatin-like protein"/>
    <property type="match status" value="1"/>
</dbReference>
<dbReference type="SMART" id="SM00293">
    <property type="entry name" value="PWWP"/>
    <property type="match status" value="1"/>
</dbReference>
<evidence type="ECO:0000256" key="2">
    <source>
        <dbReference type="ARBA" id="ARBA00023157"/>
    </source>
</evidence>
<dbReference type="Pfam" id="PF00314">
    <property type="entry name" value="Thaumatin"/>
    <property type="match status" value="1"/>
</dbReference>
<evidence type="ECO:0000313" key="5">
    <source>
        <dbReference type="Proteomes" id="UP001168877"/>
    </source>
</evidence>
<reference evidence="4" key="2">
    <citation type="submission" date="2023-06" db="EMBL/GenBank/DDBJ databases">
        <authorList>
            <person name="Swenson N.G."/>
            <person name="Wegrzyn J.L."/>
            <person name="Mcevoy S.L."/>
        </authorList>
    </citation>
    <scope>NUCLEOTIDE SEQUENCE</scope>
    <source>
        <strain evidence="4">NS2018</strain>
        <tissue evidence="4">Leaf</tissue>
    </source>
</reference>
<evidence type="ECO:0000313" key="4">
    <source>
        <dbReference type="EMBL" id="KAK0585750.1"/>
    </source>
</evidence>
<dbReference type="Gene3D" id="2.30.30.140">
    <property type="match status" value="1"/>
</dbReference>
<dbReference type="Proteomes" id="UP001168877">
    <property type="component" value="Unassembled WGS sequence"/>
</dbReference>
<sequence length="538" mass="58165">MATISIKNNCPYTIWPGTLTGGGGAQLSTTGFELGSTQTRSIDVGSPWIAGRVWARTQCSTDASGRFTCQIADCGSGQVACNGAGAAPPASLVEFTIAANNGQDTYDLSLVDGFNLPVSVTPQGGSGPTCTTSSCSANVNSVCPSELAVKGSDGNTIGCKSACAAFNQPQYCCTEPGFGTPETCPPTNYSMIFKNQCPQAYSYAYDDPSSTFSCTGLSLSRNFNPHQWHRRDRASTVKKEEEKLNQIDNIPNYTKQSRSPPPKRRTDFSPFFSSNLGSLLGLSCGRDGLSAISSSDEGEKLHEPPLVLCCKSWGNGSGLLSKRFDIPIMEAESVAQSALADYNCDRNVGKDTNDIVSMLTFTPSKSQVTGRIGVCITPGNVVWAKTARQTWWPAEIIEERSTSADSTNQEVDGHVLVHYYGIHQSAWVDPARDLSALEDCFEERHCHRERNISVHAKSPKALRGPITQISKTSCLIKGTSSISQGTGSDLPERGRCKRERKPKVRFDEVTFPQKSARKDRRLKIMRYLGLIAPIGSPF</sequence>
<dbReference type="EMBL" id="JAUESC010000383">
    <property type="protein sequence ID" value="KAK0585750.1"/>
    <property type="molecule type" value="Genomic_DNA"/>
</dbReference>
<protein>
    <recommendedName>
        <fullName evidence="3">PWWP domain-containing protein</fullName>
    </recommendedName>
</protein>
<comment type="caution">
    <text evidence="4">The sequence shown here is derived from an EMBL/GenBank/DDBJ whole genome shotgun (WGS) entry which is preliminary data.</text>
</comment>
<dbReference type="SMART" id="SM00205">
    <property type="entry name" value="THN"/>
    <property type="match status" value="1"/>
</dbReference>
<dbReference type="Pfam" id="PF00855">
    <property type="entry name" value="PWWP"/>
    <property type="match status" value="1"/>
</dbReference>
<dbReference type="FunFam" id="2.60.110.10:FF:000002">
    <property type="entry name" value="Thaumatin-like protein 1a"/>
    <property type="match status" value="1"/>
</dbReference>
<dbReference type="CDD" id="cd05162">
    <property type="entry name" value="PWWP"/>
    <property type="match status" value="1"/>
</dbReference>
<evidence type="ECO:0000259" key="3">
    <source>
        <dbReference type="PROSITE" id="PS50812"/>
    </source>
</evidence>
<dbReference type="InterPro" id="IPR037176">
    <property type="entry name" value="Osmotin/thaumatin-like_sf"/>
</dbReference>
<gene>
    <name evidence="4" type="ORF">LWI29_033534</name>
</gene>
<feature type="domain" description="PWWP" evidence="3">
    <location>
        <begin position="378"/>
        <end position="439"/>
    </location>
</feature>
<dbReference type="InterPro" id="IPR001938">
    <property type="entry name" value="Thaumatin"/>
</dbReference>
<dbReference type="CDD" id="cd09218">
    <property type="entry name" value="TLP-PA"/>
    <property type="match status" value="1"/>
</dbReference>
<dbReference type="Gene3D" id="2.60.110.10">
    <property type="entry name" value="Thaumatin"/>
    <property type="match status" value="1"/>
</dbReference>
<dbReference type="InterPro" id="IPR000313">
    <property type="entry name" value="PWWP_dom"/>
</dbReference>
<proteinExistence type="inferred from homology"/>
<comment type="similarity">
    <text evidence="1">Belongs to the thaumatin family.</text>
</comment>
<dbReference type="PROSITE" id="PS51367">
    <property type="entry name" value="THAUMATIN_2"/>
    <property type="match status" value="1"/>
</dbReference>
<dbReference type="PANTHER" id="PTHR31048">
    <property type="entry name" value="OS03G0233200 PROTEIN"/>
    <property type="match status" value="1"/>
</dbReference>
<keyword evidence="5" id="KW-1185">Reference proteome</keyword>
<evidence type="ECO:0000256" key="1">
    <source>
        <dbReference type="ARBA" id="ARBA00010607"/>
    </source>
</evidence>
<dbReference type="PROSITE" id="PS50812">
    <property type="entry name" value="PWWP"/>
    <property type="match status" value="1"/>
</dbReference>
<organism evidence="4 5">
    <name type="scientific">Acer saccharum</name>
    <name type="common">Sugar maple</name>
    <dbReference type="NCBI Taxonomy" id="4024"/>
    <lineage>
        <taxon>Eukaryota</taxon>
        <taxon>Viridiplantae</taxon>
        <taxon>Streptophyta</taxon>
        <taxon>Embryophyta</taxon>
        <taxon>Tracheophyta</taxon>
        <taxon>Spermatophyta</taxon>
        <taxon>Magnoliopsida</taxon>
        <taxon>eudicotyledons</taxon>
        <taxon>Gunneridae</taxon>
        <taxon>Pentapetalae</taxon>
        <taxon>rosids</taxon>
        <taxon>malvids</taxon>
        <taxon>Sapindales</taxon>
        <taxon>Sapindaceae</taxon>
        <taxon>Hippocastanoideae</taxon>
        <taxon>Acereae</taxon>
        <taxon>Acer</taxon>
    </lineage>
</organism>
<dbReference type="AlphaFoldDB" id="A0AA39SAN6"/>
<accession>A0AA39SAN6</accession>
<reference evidence="4" key="1">
    <citation type="journal article" date="2022" name="Plant J.">
        <title>Strategies of tolerance reflected in two North American maple genomes.</title>
        <authorList>
            <person name="McEvoy S.L."/>
            <person name="Sezen U.U."/>
            <person name="Trouern-Trend A."/>
            <person name="McMahon S.M."/>
            <person name="Schaberg P.G."/>
            <person name="Yang J."/>
            <person name="Wegrzyn J.L."/>
            <person name="Swenson N.G."/>
        </authorList>
    </citation>
    <scope>NUCLEOTIDE SEQUENCE</scope>
    <source>
        <strain evidence="4">NS2018</strain>
    </source>
</reference>
<keyword evidence="2" id="KW-1015">Disulfide bond</keyword>
<dbReference type="SUPFAM" id="SSF63748">
    <property type="entry name" value="Tudor/PWWP/MBT"/>
    <property type="match status" value="1"/>
</dbReference>